<dbReference type="GO" id="GO:0008984">
    <property type="term" value="F:protein-glutamate methylesterase activity"/>
    <property type="evidence" value="ECO:0007669"/>
    <property type="project" value="UniProtKB-EC"/>
</dbReference>
<dbReference type="Proteomes" id="UP000010478">
    <property type="component" value="Chromosome"/>
</dbReference>
<evidence type="ECO:0000313" key="6">
    <source>
        <dbReference type="EMBL" id="AFZ09706.1"/>
    </source>
</evidence>
<dbReference type="GO" id="GO:0006935">
    <property type="term" value="P:chemotaxis"/>
    <property type="evidence" value="ECO:0007669"/>
    <property type="project" value="UniProtKB-UniRule"/>
</dbReference>
<dbReference type="Gene3D" id="3.40.50.180">
    <property type="entry name" value="Methylesterase CheB, C-terminal domain"/>
    <property type="match status" value="1"/>
</dbReference>
<dbReference type="PROSITE" id="PS50122">
    <property type="entry name" value="CHEB"/>
    <property type="match status" value="1"/>
</dbReference>
<evidence type="ECO:0000313" key="7">
    <source>
        <dbReference type="Proteomes" id="UP000010478"/>
    </source>
</evidence>
<dbReference type="eggNOG" id="COG2201">
    <property type="taxonomic scope" value="Bacteria"/>
</dbReference>
<evidence type="ECO:0000259" key="5">
    <source>
        <dbReference type="PROSITE" id="PS50122"/>
    </source>
</evidence>
<dbReference type="HOGENOM" id="CLU_000445_51_2_3"/>
<accession>K9VP49</accession>
<gene>
    <name evidence="6" type="ORF">Osc7112_5477</name>
</gene>
<keyword evidence="1 4" id="KW-0378">Hydrolase</keyword>
<dbReference type="PANTHER" id="PTHR42872">
    <property type="entry name" value="PROTEIN-GLUTAMATE METHYLESTERASE/PROTEIN-GLUTAMINE GLUTAMINASE"/>
    <property type="match status" value="1"/>
</dbReference>
<feature type="domain" description="CheB-type methylesterase" evidence="5">
    <location>
        <begin position="24"/>
        <end position="244"/>
    </location>
</feature>
<dbReference type="AlphaFoldDB" id="K9VP49"/>
<dbReference type="PATRIC" id="fig|179408.3.peg.6835"/>
<organism evidence="6 7">
    <name type="scientific">Phormidium nigroviride PCC 7112</name>
    <dbReference type="NCBI Taxonomy" id="179408"/>
    <lineage>
        <taxon>Bacteria</taxon>
        <taxon>Bacillati</taxon>
        <taxon>Cyanobacteriota</taxon>
        <taxon>Cyanophyceae</taxon>
        <taxon>Oscillatoriophycideae</taxon>
        <taxon>Oscillatoriales</taxon>
        <taxon>Oscillatoriaceae</taxon>
        <taxon>Phormidium</taxon>
    </lineage>
</organism>
<keyword evidence="4" id="KW-0145">Chemotaxis</keyword>
<evidence type="ECO:0000256" key="4">
    <source>
        <dbReference type="PROSITE-ProRule" id="PRU00050"/>
    </source>
</evidence>
<dbReference type="PANTHER" id="PTHR42872:SF6">
    <property type="entry name" value="PROTEIN-GLUTAMATE METHYLESTERASE_PROTEIN-GLUTAMINE GLUTAMINASE"/>
    <property type="match status" value="1"/>
</dbReference>
<feature type="active site" evidence="4">
    <location>
        <position position="186"/>
    </location>
</feature>
<dbReference type="CDD" id="cd16433">
    <property type="entry name" value="CheB"/>
    <property type="match status" value="1"/>
</dbReference>
<dbReference type="STRING" id="179408.Osc7112_5477"/>
<dbReference type="SUPFAM" id="SSF52738">
    <property type="entry name" value="Methylesterase CheB, C-terminal domain"/>
    <property type="match status" value="2"/>
</dbReference>
<protein>
    <recommendedName>
        <fullName evidence="2">protein-glutamate methylesterase</fullName>
        <ecNumber evidence="2">3.1.1.61</ecNumber>
    </recommendedName>
</protein>
<dbReference type="Pfam" id="PF01339">
    <property type="entry name" value="CheB_methylest"/>
    <property type="match status" value="1"/>
</dbReference>
<feature type="active site" evidence="4">
    <location>
        <position position="58"/>
    </location>
</feature>
<dbReference type="GO" id="GO:0005737">
    <property type="term" value="C:cytoplasm"/>
    <property type="evidence" value="ECO:0007669"/>
    <property type="project" value="InterPro"/>
</dbReference>
<feature type="active site" evidence="4">
    <location>
        <position position="31"/>
    </location>
</feature>
<evidence type="ECO:0000256" key="2">
    <source>
        <dbReference type="ARBA" id="ARBA00039140"/>
    </source>
</evidence>
<dbReference type="EC" id="3.1.1.61" evidence="2"/>
<dbReference type="EMBL" id="CP003614">
    <property type="protein sequence ID" value="AFZ09706.1"/>
    <property type="molecule type" value="Genomic_DNA"/>
</dbReference>
<sequence length="245" mass="26416">MKNTMNQLKVVINYTGELNKKNFEIVVVGTSLGGLEALTVLLADLPQSFPLPVVIVQHRHKSSQNRLTDFLQKQSSLQITEAQDKEELAPGRVYLAPADYHLLIESPSEEEFSLYGNDFTESGSVAVESIHNSKVPIPNRGTPTFALSTEAPVCYARPSIDVLFESAADAFGEKVIGIILTGANSDGSKGLAKIKAEGGLTFVEEPASALCPIMPASAIANVEVDWILPLSKIAPCLVNLLRIKD</sequence>
<name>K9VP49_9CYAN</name>
<comment type="catalytic activity">
    <reaction evidence="3">
        <text>[protein]-L-glutamate 5-O-methyl ester + H2O = L-glutamyl-[protein] + methanol + H(+)</text>
        <dbReference type="Rhea" id="RHEA:23236"/>
        <dbReference type="Rhea" id="RHEA-COMP:10208"/>
        <dbReference type="Rhea" id="RHEA-COMP:10311"/>
        <dbReference type="ChEBI" id="CHEBI:15377"/>
        <dbReference type="ChEBI" id="CHEBI:15378"/>
        <dbReference type="ChEBI" id="CHEBI:17790"/>
        <dbReference type="ChEBI" id="CHEBI:29973"/>
        <dbReference type="ChEBI" id="CHEBI:82795"/>
        <dbReference type="EC" id="3.1.1.61"/>
    </reaction>
</comment>
<keyword evidence="7" id="KW-1185">Reference proteome</keyword>
<dbReference type="GO" id="GO:0000156">
    <property type="term" value="F:phosphorelay response regulator activity"/>
    <property type="evidence" value="ECO:0007669"/>
    <property type="project" value="InterPro"/>
</dbReference>
<proteinExistence type="predicted"/>
<evidence type="ECO:0000256" key="3">
    <source>
        <dbReference type="ARBA" id="ARBA00048267"/>
    </source>
</evidence>
<dbReference type="InterPro" id="IPR000673">
    <property type="entry name" value="Sig_transdc_resp-reg_Me-estase"/>
</dbReference>
<reference evidence="6 7" key="1">
    <citation type="submission" date="2012-05" db="EMBL/GenBank/DDBJ databases">
        <title>Finished chromosome of genome of Oscillatoria sp. PCC 7112.</title>
        <authorList>
            <consortium name="US DOE Joint Genome Institute"/>
            <person name="Gugger M."/>
            <person name="Coursin T."/>
            <person name="Rippka R."/>
            <person name="Tandeau De Marsac N."/>
            <person name="Huntemann M."/>
            <person name="Wei C.-L."/>
            <person name="Han J."/>
            <person name="Detter J.C."/>
            <person name="Han C."/>
            <person name="Tapia R."/>
            <person name="Davenport K."/>
            <person name="Daligault H."/>
            <person name="Erkkila T."/>
            <person name="Gu W."/>
            <person name="Munk A.C.C."/>
            <person name="Teshima H."/>
            <person name="Xu Y."/>
            <person name="Chain P."/>
            <person name="Chen A."/>
            <person name="Krypides N."/>
            <person name="Mavromatis K."/>
            <person name="Markowitz V."/>
            <person name="Szeto E."/>
            <person name="Ivanova N."/>
            <person name="Mikhailova N."/>
            <person name="Ovchinnikova G."/>
            <person name="Pagani I."/>
            <person name="Pati A."/>
            <person name="Goodwin L."/>
            <person name="Peters L."/>
            <person name="Pitluck S."/>
            <person name="Woyke T."/>
            <person name="Kerfeld C."/>
        </authorList>
    </citation>
    <scope>NUCLEOTIDE SEQUENCE [LARGE SCALE GENOMIC DNA]</scope>
    <source>
        <strain evidence="6 7">PCC 7112</strain>
    </source>
</reference>
<dbReference type="KEGG" id="oni:Osc7112_5477"/>
<evidence type="ECO:0000256" key="1">
    <source>
        <dbReference type="ARBA" id="ARBA00022801"/>
    </source>
</evidence>
<dbReference type="InterPro" id="IPR035909">
    <property type="entry name" value="CheB_C"/>
</dbReference>